<keyword evidence="1" id="KW-1133">Transmembrane helix</keyword>
<feature type="transmembrane region" description="Helical" evidence="1">
    <location>
        <begin position="139"/>
        <end position="159"/>
    </location>
</feature>
<name>A0A563UAT6_9SPHI</name>
<comment type="caution">
    <text evidence="2">The sequence shown here is derived from an EMBL/GenBank/DDBJ whole genome shotgun (WGS) entry which is preliminary data.</text>
</comment>
<evidence type="ECO:0000256" key="1">
    <source>
        <dbReference type="SAM" id="Phobius"/>
    </source>
</evidence>
<feature type="transmembrane region" description="Helical" evidence="1">
    <location>
        <begin position="12"/>
        <end position="36"/>
    </location>
</feature>
<feature type="transmembrane region" description="Helical" evidence="1">
    <location>
        <begin position="48"/>
        <end position="67"/>
    </location>
</feature>
<evidence type="ECO:0000313" key="3">
    <source>
        <dbReference type="Proteomes" id="UP000318010"/>
    </source>
</evidence>
<feature type="transmembrane region" description="Helical" evidence="1">
    <location>
        <begin position="319"/>
        <end position="339"/>
    </location>
</feature>
<organism evidence="2 3">
    <name type="scientific">Mucilaginibacter achroorhodeus</name>
    <dbReference type="NCBI Taxonomy" id="2599294"/>
    <lineage>
        <taxon>Bacteria</taxon>
        <taxon>Pseudomonadati</taxon>
        <taxon>Bacteroidota</taxon>
        <taxon>Sphingobacteriia</taxon>
        <taxon>Sphingobacteriales</taxon>
        <taxon>Sphingobacteriaceae</taxon>
        <taxon>Mucilaginibacter</taxon>
    </lineage>
</organism>
<feature type="transmembrane region" description="Helical" evidence="1">
    <location>
        <begin position="79"/>
        <end position="100"/>
    </location>
</feature>
<feature type="transmembrane region" description="Helical" evidence="1">
    <location>
        <begin position="211"/>
        <end position="231"/>
    </location>
</feature>
<evidence type="ECO:0000313" key="2">
    <source>
        <dbReference type="EMBL" id="TWR28491.1"/>
    </source>
</evidence>
<accession>A0A563UAT6</accession>
<dbReference type="RefSeq" id="WP_146269285.1">
    <property type="nucleotide sequence ID" value="NZ_VOEI01000001.1"/>
</dbReference>
<reference evidence="2 3" key="1">
    <citation type="submission" date="2019-07" db="EMBL/GenBank/DDBJ databases">
        <authorList>
            <person name="Kim J."/>
        </authorList>
    </citation>
    <scope>NUCLEOTIDE SEQUENCE [LARGE SCALE GENOMIC DNA]</scope>
    <source>
        <strain evidence="2 3">MJ1a</strain>
    </source>
</reference>
<proteinExistence type="predicted"/>
<dbReference type="AlphaFoldDB" id="A0A563UAT6"/>
<sequence>MSLRVKFYSALLLLLVVASFFHMQAVVIGVAIIIIAMPMERHVSAVKLIRLFAILIIPVVLGMFAGFSNNNYLILKDFYYFMLPVLFILAGILLACHLKIHEFLKVLVYAGLITSLLVTGISVYYIGVGSLTDPYSAHYAVGIVGTPGPPVALAILLLTKKFNIKLFSRFYFNLFVVVNAFGIYMCASRTYLIITLCFVMLLVADKLKRQWVLPVSFIVVVLVSFVPLDIFKPTQSSTSFIDKLLGSFNELSIGNYSTEEDINTKYRGYESFMALNQYMQGDTKDWIFGGLGKLVDLKTFLRLGEDTDYEFIPVLHNGWLYLLIKTGMLGIVTYAFVFIRLTVINWRKYANANGRPVIKLFAALSVGCILSLFLTNYIVTAFFNVEMSILMVTLGFSYLNFNHLLFMNEQRETAGHPSNQFAY</sequence>
<feature type="transmembrane region" description="Helical" evidence="1">
    <location>
        <begin position="389"/>
        <end position="406"/>
    </location>
</feature>
<dbReference type="EMBL" id="VOEI01000001">
    <property type="protein sequence ID" value="TWR28491.1"/>
    <property type="molecule type" value="Genomic_DNA"/>
</dbReference>
<feature type="transmembrane region" description="Helical" evidence="1">
    <location>
        <begin position="189"/>
        <end position="204"/>
    </location>
</feature>
<keyword evidence="1" id="KW-0812">Transmembrane</keyword>
<dbReference type="OrthoDB" id="787277at2"/>
<dbReference type="Proteomes" id="UP000318010">
    <property type="component" value="Unassembled WGS sequence"/>
</dbReference>
<feature type="transmembrane region" description="Helical" evidence="1">
    <location>
        <begin position="360"/>
        <end position="383"/>
    </location>
</feature>
<protein>
    <recommendedName>
        <fullName evidence="4">O-antigen ligase domain-containing protein</fullName>
    </recommendedName>
</protein>
<feature type="transmembrane region" description="Helical" evidence="1">
    <location>
        <begin position="107"/>
        <end position="127"/>
    </location>
</feature>
<keyword evidence="3" id="KW-1185">Reference proteome</keyword>
<keyword evidence="1" id="KW-0472">Membrane</keyword>
<evidence type="ECO:0008006" key="4">
    <source>
        <dbReference type="Google" id="ProtNLM"/>
    </source>
</evidence>
<gene>
    <name evidence="2" type="ORF">FPZ42_04535</name>
</gene>
<feature type="transmembrane region" description="Helical" evidence="1">
    <location>
        <begin position="166"/>
        <end position="183"/>
    </location>
</feature>